<keyword evidence="2" id="KW-1185">Reference proteome</keyword>
<protein>
    <submittedName>
        <fullName evidence="1">Uncharacterized protein</fullName>
    </submittedName>
</protein>
<dbReference type="Proteomes" id="UP000199576">
    <property type="component" value="Chromosome I"/>
</dbReference>
<gene>
    <name evidence="1" type="ORF">SAMN04490182_2028</name>
</gene>
<proteinExistence type="predicted"/>
<sequence>MKQLAADLMYQVLIELIFRGLSWLAEWVLAVPLG</sequence>
<evidence type="ECO:0000313" key="2">
    <source>
        <dbReference type="Proteomes" id="UP000199576"/>
    </source>
</evidence>
<evidence type="ECO:0000313" key="1">
    <source>
        <dbReference type="EMBL" id="SDS64232.1"/>
    </source>
</evidence>
<organism evidence="1 2">
    <name type="scientific">Pseudomonas cedrina</name>
    <dbReference type="NCBI Taxonomy" id="651740"/>
    <lineage>
        <taxon>Bacteria</taxon>
        <taxon>Pseudomonadati</taxon>
        <taxon>Pseudomonadota</taxon>
        <taxon>Gammaproteobacteria</taxon>
        <taxon>Pseudomonadales</taxon>
        <taxon>Pseudomonadaceae</taxon>
        <taxon>Pseudomonas</taxon>
    </lineage>
</organism>
<dbReference type="EMBL" id="LT629753">
    <property type="protein sequence ID" value="SDS64232.1"/>
    <property type="molecule type" value="Genomic_DNA"/>
</dbReference>
<name>A0ABY0UGF9_PSECE</name>
<reference evidence="1 2" key="1">
    <citation type="submission" date="2016-10" db="EMBL/GenBank/DDBJ databases">
        <authorList>
            <person name="Varghese N."/>
            <person name="Submissions S."/>
        </authorList>
    </citation>
    <scope>NUCLEOTIDE SEQUENCE [LARGE SCALE GENOMIC DNA]</scope>
    <source>
        <strain evidence="1 2">BS2981</strain>
    </source>
</reference>
<accession>A0ABY0UGF9</accession>